<organism evidence="1 2">
    <name type="scientific">Irpex rosettiformis</name>
    <dbReference type="NCBI Taxonomy" id="378272"/>
    <lineage>
        <taxon>Eukaryota</taxon>
        <taxon>Fungi</taxon>
        <taxon>Dikarya</taxon>
        <taxon>Basidiomycota</taxon>
        <taxon>Agaricomycotina</taxon>
        <taxon>Agaricomycetes</taxon>
        <taxon>Polyporales</taxon>
        <taxon>Irpicaceae</taxon>
        <taxon>Irpex</taxon>
    </lineage>
</organism>
<dbReference type="Proteomes" id="UP001055072">
    <property type="component" value="Unassembled WGS sequence"/>
</dbReference>
<reference evidence="1" key="1">
    <citation type="journal article" date="2021" name="Environ. Microbiol.">
        <title>Gene family expansions and transcriptome signatures uncover fungal adaptations to wood decay.</title>
        <authorList>
            <person name="Hage H."/>
            <person name="Miyauchi S."/>
            <person name="Viragh M."/>
            <person name="Drula E."/>
            <person name="Min B."/>
            <person name="Chaduli D."/>
            <person name="Navarro D."/>
            <person name="Favel A."/>
            <person name="Norest M."/>
            <person name="Lesage-Meessen L."/>
            <person name="Balint B."/>
            <person name="Merenyi Z."/>
            <person name="de Eugenio L."/>
            <person name="Morin E."/>
            <person name="Martinez A.T."/>
            <person name="Baldrian P."/>
            <person name="Stursova M."/>
            <person name="Martinez M.J."/>
            <person name="Novotny C."/>
            <person name="Magnuson J.K."/>
            <person name="Spatafora J.W."/>
            <person name="Maurice S."/>
            <person name="Pangilinan J."/>
            <person name="Andreopoulos W."/>
            <person name="LaButti K."/>
            <person name="Hundley H."/>
            <person name="Na H."/>
            <person name="Kuo A."/>
            <person name="Barry K."/>
            <person name="Lipzen A."/>
            <person name="Henrissat B."/>
            <person name="Riley R."/>
            <person name="Ahrendt S."/>
            <person name="Nagy L.G."/>
            <person name="Grigoriev I.V."/>
            <person name="Martin F."/>
            <person name="Rosso M.N."/>
        </authorList>
    </citation>
    <scope>NUCLEOTIDE SEQUENCE</scope>
    <source>
        <strain evidence="1">CBS 384.51</strain>
    </source>
</reference>
<dbReference type="EMBL" id="MU274907">
    <property type="protein sequence ID" value="KAI0090572.1"/>
    <property type="molecule type" value="Genomic_DNA"/>
</dbReference>
<evidence type="ECO:0000313" key="2">
    <source>
        <dbReference type="Proteomes" id="UP001055072"/>
    </source>
</evidence>
<name>A0ACB8U853_9APHY</name>
<comment type="caution">
    <text evidence="1">The sequence shown here is derived from an EMBL/GenBank/DDBJ whole genome shotgun (WGS) entry which is preliminary data.</text>
</comment>
<protein>
    <submittedName>
        <fullName evidence="1">Uncharacterized protein</fullName>
    </submittedName>
</protein>
<proteinExistence type="predicted"/>
<gene>
    <name evidence="1" type="ORF">BDY19DRAFT_1034587</name>
</gene>
<keyword evidence="2" id="KW-1185">Reference proteome</keyword>
<evidence type="ECO:0000313" key="1">
    <source>
        <dbReference type="EMBL" id="KAI0090572.1"/>
    </source>
</evidence>
<sequence length="308" mass="34465">MSRAQSLQASESVLSPITPSRYGAAPASVFSSLSSNPELNTVNETIALMKASLGSLGQVFDTIGQQTTQMIQIGGELETAQHLNKVRKEMEESDRKQEAQIEEIKVLLENALQHEIIDHLRQLIEAGVMEQIDEIVKEQVAAELPRLIPQSLQDEVAHHRKQLEDVQRALHNSHSTHRESRRANASLRTTKLTEPLHTIYKSDGTISDLFPKTLQALFAMNRKGFLFHGCKLIETERLLPAESAQQLLEEYGMTDVSESRERNLNRFMQFCGVSYQLKVLNASPTVPMSGKVATKNLPGTGRPTNPFW</sequence>
<accession>A0ACB8U853</accession>